<evidence type="ECO:0000313" key="9">
    <source>
        <dbReference type="Proteomes" id="UP000694405"/>
    </source>
</evidence>
<feature type="compositionally biased region" description="Polar residues" evidence="5">
    <location>
        <begin position="434"/>
        <end position="447"/>
    </location>
</feature>
<evidence type="ECO:0000256" key="4">
    <source>
        <dbReference type="ARBA" id="ARBA00023157"/>
    </source>
</evidence>
<keyword evidence="6" id="KW-0812">Transmembrane</keyword>
<sequence length="687" mass="72684">MPAMPHPHRDPRGQSLAPMAGTGARGLLLCVALVTAVAPPGVWCVICPPRCICASNILSCSQAVLSAVPAPLPRFTAVLDLSHNNVSRLRADWAPVRLAHLHALLLSHNGLSFVSTEAFTHVPHLRHLDLSSNRLRALDENLFSDLAELEVLLLYNNEISTVDRTAFENLNRLRKLYLGQNRITRFPLELLRDGSRLPQLALLDLSANRLRHVPVGELQALPAWLRDRLYLHGNPLACDCALFQLVARGRRRRLSAVVDFQDELRCSIQSAPAPVAILALAGRAPLNCSEAREAVLEAHVGDTVTLSCDTRVRGARSRLWVTPAGERVPQDGGNGSAVLLANGSLQVRALRAEDAGTYACWVAGPVLNETLYVELVVHNYTLHGPHDTLNTAYTTLVGCILSVVLVLIYLYLTPCRCCCCRTTDKAPAPRDDSINSSVLSATPNHATNGAGGEMGGSRSASGASMGHNGRFRAGGDTAGTPPARPQGAEEGVGSGLGQLRLLRHPHCGVGMGTPQVHPAPVCPPHPMDALQARGGQPGPPLPSPPHRPPWDHKGQWGALWGHWGGTSTPPACQLQSMSPPPCPRLLWEGVTQGAHHPQHPPPPVQPTATSRAPPLQGGTPAPQMGAPPCTPRPVSPPYHPPPNALATINVFPTVSGPPADWGGGQMGVLALGGECGDGGTPLGAGSG</sequence>
<feature type="signal peptide" evidence="7">
    <location>
        <begin position="1"/>
        <end position="44"/>
    </location>
</feature>
<keyword evidence="2 7" id="KW-0732">Signal</keyword>
<dbReference type="InterPro" id="IPR003591">
    <property type="entry name" value="Leu-rich_rpt_typical-subtyp"/>
</dbReference>
<dbReference type="SMART" id="SM00409">
    <property type="entry name" value="IG"/>
    <property type="match status" value="1"/>
</dbReference>
<reference evidence="8" key="2">
    <citation type="submission" date="2025-08" db="UniProtKB">
        <authorList>
            <consortium name="Ensembl"/>
        </authorList>
    </citation>
    <scope>IDENTIFICATION</scope>
</reference>
<dbReference type="SMART" id="SM00369">
    <property type="entry name" value="LRR_TYP"/>
    <property type="match status" value="5"/>
</dbReference>
<name>A0A8V5GRA2_MELUD</name>
<dbReference type="Pfam" id="PF13855">
    <property type="entry name" value="LRR_8"/>
    <property type="match status" value="1"/>
</dbReference>
<evidence type="ECO:0000256" key="2">
    <source>
        <dbReference type="ARBA" id="ARBA00022729"/>
    </source>
</evidence>
<feature type="compositionally biased region" description="Pro residues" evidence="5">
    <location>
        <begin position="537"/>
        <end position="547"/>
    </location>
</feature>
<evidence type="ECO:0000256" key="3">
    <source>
        <dbReference type="ARBA" id="ARBA00022737"/>
    </source>
</evidence>
<evidence type="ECO:0000256" key="1">
    <source>
        <dbReference type="ARBA" id="ARBA00022614"/>
    </source>
</evidence>
<evidence type="ECO:0000256" key="7">
    <source>
        <dbReference type="SAM" id="SignalP"/>
    </source>
</evidence>
<feature type="transmembrane region" description="Helical" evidence="6">
    <location>
        <begin position="392"/>
        <end position="412"/>
    </location>
</feature>
<organism evidence="8 9">
    <name type="scientific">Melopsittacus undulatus</name>
    <name type="common">Budgerigar</name>
    <name type="synonym">Psittacus undulatus</name>
    <dbReference type="NCBI Taxonomy" id="13146"/>
    <lineage>
        <taxon>Eukaryota</taxon>
        <taxon>Metazoa</taxon>
        <taxon>Chordata</taxon>
        <taxon>Craniata</taxon>
        <taxon>Vertebrata</taxon>
        <taxon>Euteleostomi</taxon>
        <taxon>Archelosauria</taxon>
        <taxon>Archosauria</taxon>
        <taxon>Dinosauria</taxon>
        <taxon>Saurischia</taxon>
        <taxon>Theropoda</taxon>
        <taxon>Coelurosauria</taxon>
        <taxon>Aves</taxon>
        <taxon>Neognathae</taxon>
        <taxon>Neoaves</taxon>
        <taxon>Telluraves</taxon>
        <taxon>Australaves</taxon>
        <taxon>Psittaciformes</taxon>
        <taxon>Psittaculidae</taxon>
        <taxon>Melopsittacus</taxon>
    </lineage>
</organism>
<proteinExistence type="predicted"/>
<dbReference type="InterPro" id="IPR007110">
    <property type="entry name" value="Ig-like_dom"/>
</dbReference>
<dbReference type="Gene3D" id="3.80.10.10">
    <property type="entry name" value="Ribonuclease Inhibitor"/>
    <property type="match status" value="1"/>
</dbReference>
<dbReference type="PRINTS" id="PR00019">
    <property type="entry name" value="LEURICHRPT"/>
</dbReference>
<dbReference type="PANTHER" id="PTHR24366">
    <property type="entry name" value="IG(IMMUNOGLOBULIN) AND LRR(LEUCINE RICH REPEAT) DOMAINS"/>
    <property type="match status" value="1"/>
</dbReference>
<keyword evidence="6" id="KW-1133">Transmembrane helix</keyword>
<keyword evidence="3" id="KW-0677">Repeat</keyword>
<dbReference type="InterPro" id="IPR032675">
    <property type="entry name" value="LRR_dom_sf"/>
</dbReference>
<dbReference type="Gene3D" id="2.60.40.10">
    <property type="entry name" value="Immunoglobulins"/>
    <property type="match status" value="1"/>
</dbReference>
<dbReference type="InterPro" id="IPR001611">
    <property type="entry name" value="Leu-rich_rpt"/>
</dbReference>
<feature type="region of interest" description="Disordered" evidence="5">
    <location>
        <begin position="592"/>
        <end position="641"/>
    </location>
</feature>
<evidence type="ECO:0000313" key="8">
    <source>
        <dbReference type="Ensembl" id="ENSMUNP00000025254.1"/>
    </source>
</evidence>
<accession>A0A8V5GRA2</accession>
<keyword evidence="1" id="KW-0433">Leucine-rich repeat</keyword>
<protein>
    <submittedName>
        <fullName evidence="8">Uncharacterized protein</fullName>
    </submittedName>
</protein>
<keyword evidence="4" id="KW-1015">Disulfide bond</keyword>
<keyword evidence="6" id="KW-0472">Membrane</keyword>
<dbReference type="SMART" id="SM00408">
    <property type="entry name" value="IGc2"/>
    <property type="match status" value="1"/>
</dbReference>
<dbReference type="SUPFAM" id="SSF48726">
    <property type="entry name" value="Immunoglobulin"/>
    <property type="match status" value="1"/>
</dbReference>
<keyword evidence="9" id="KW-1185">Reference proteome</keyword>
<feature type="compositionally biased region" description="Pro residues" evidence="5">
    <location>
        <begin position="628"/>
        <end position="641"/>
    </location>
</feature>
<dbReference type="InterPro" id="IPR013783">
    <property type="entry name" value="Ig-like_fold"/>
</dbReference>
<dbReference type="SUPFAM" id="SSF52058">
    <property type="entry name" value="L domain-like"/>
    <property type="match status" value="1"/>
</dbReference>
<dbReference type="Proteomes" id="UP000694405">
    <property type="component" value="Chromosome 16"/>
</dbReference>
<feature type="chain" id="PRO_5043377906" evidence="7">
    <location>
        <begin position="45"/>
        <end position="687"/>
    </location>
</feature>
<evidence type="ECO:0000256" key="5">
    <source>
        <dbReference type="SAM" id="MobiDB-lite"/>
    </source>
</evidence>
<feature type="compositionally biased region" description="Low complexity" evidence="5">
    <location>
        <begin position="456"/>
        <end position="466"/>
    </location>
</feature>
<dbReference type="InterPro" id="IPR003599">
    <property type="entry name" value="Ig_sub"/>
</dbReference>
<feature type="region of interest" description="Disordered" evidence="5">
    <location>
        <begin position="518"/>
        <end position="549"/>
    </location>
</feature>
<dbReference type="InterPro" id="IPR036179">
    <property type="entry name" value="Ig-like_dom_sf"/>
</dbReference>
<dbReference type="InterPro" id="IPR003598">
    <property type="entry name" value="Ig_sub2"/>
</dbReference>
<dbReference type="Ensembl" id="ENSMUNT00000033344.1">
    <property type="protein sequence ID" value="ENSMUNP00000025254.1"/>
    <property type="gene ID" value="ENSMUNG00000019900.1"/>
</dbReference>
<reference evidence="8" key="1">
    <citation type="submission" date="2020-03" db="EMBL/GenBank/DDBJ databases">
        <title>Melopsittacus undulatus (budgerigar) genome, bMelUnd1, maternal haplotype with Z.</title>
        <authorList>
            <person name="Gedman G."/>
            <person name="Mountcastle J."/>
            <person name="Haase B."/>
            <person name="Formenti G."/>
            <person name="Wright T."/>
            <person name="Apodaca J."/>
            <person name="Pelan S."/>
            <person name="Chow W."/>
            <person name="Rhie A."/>
            <person name="Howe K."/>
            <person name="Fedrigo O."/>
            <person name="Jarvis E.D."/>
        </authorList>
    </citation>
    <scope>NUCLEOTIDE SEQUENCE [LARGE SCALE GENOMIC DNA]</scope>
</reference>
<dbReference type="AlphaFoldDB" id="A0A8V5GRA2"/>
<dbReference type="PANTHER" id="PTHR24366:SF96">
    <property type="entry name" value="LEUCINE RICH REPEAT CONTAINING 53"/>
    <property type="match status" value="1"/>
</dbReference>
<gene>
    <name evidence="8" type="primary">LOC101873817</name>
</gene>
<reference evidence="8" key="3">
    <citation type="submission" date="2025-09" db="UniProtKB">
        <authorList>
            <consortium name="Ensembl"/>
        </authorList>
    </citation>
    <scope>IDENTIFICATION</scope>
</reference>
<feature type="region of interest" description="Disordered" evidence="5">
    <location>
        <begin position="427"/>
        <end position="493"/>
    </location>
</feature>
<dbReference type="PROSITE" id="PS51450">
    <property type="entry name" value="LRR"/>
    <property type="match status" value="1"/>
</dbReference>
<evidence type="ECO:0000256" key="6">
    <source>
        <dbReference type="SAM" id="Phobius"/>
    </source>
</evidence>
<dbReference type="PROSITE" id="PS50835">
    <property type="entry name" value="IG_LIKE"/>
    <property type="match status" value="1"/>
</dbReference>